<organism evidence="1 2">
    <name type="scientific">Apiospora saccharicola</name>
    <dbReference type="NCBI Taxonomy" id="335842"/>
    <lineage>
        <taxon>Eukaryota</taxon>
        <taxon>Fungi</taxon>
        <taxon>Dikarya</taxon>
        <taxon>Ascomycota</taxon>
        <taxon>Pezizomycotina</taxon>
        <taxon>Sordariomycetes</taxon>
        <taxon>Xylariomycetidae</taxon>
        <taxon>Amphisphaeriales</taxon>
        <taxon>Apiosporaceae</taxon>
        <taxon>Apiospora</taxon>
    </lineage>
</organism>
<comment type="caution">
    <text evidence="1">The sequence shown here is derived from an EMBL/GenBank/DDBJ whole genome shotgun (WGS) entry which is preliminary data.</text>
</comment>
<reference evidence="1 2" key="1">
    <citation type="submission" date="2023-01" db="EMBL/GenBank/DDBJ databases">
        <title>Analysis of 21 Apiospora genomes using comparative genomics revels a genus with tremendous synthesis potential of carbohydrate active enzymes and secondary metabolites.</title>
        <authorList>
            <person name="Sorensen T."/>
        </authorList>
    </citation>
    <scope>NUCLEOTIDE SEQUENCE [LARGE SCALE GENOMIC DNA]</scope>
    <source>
        <strain evidence="1 2">CBS 83171</strain>
    </source>
</reference>
<dbReference type="Proteomes" id="UP001446871">
    <property type="component" value="Unassembled WGS sequence"/>
</dbReference>
<accession>A0ABR1UZI9</accession>
<keyword evidence="2" id="KW-1185">Reference proteome</keyword>
<evidence type="ECO:0000313" key="1">
    <source>
        <dbReference type="EMBL" id="KAK8063213.1"/>
    </source>
</evidence>
<proteinExistence type="predicted"/>
<gene>
    <name evidence="1" type="ORF">PG996_007865</name>
</gene>
<dbReference type="EMBL" id="JAQQWM010000005">
    <property type="protein sequence ID" value="KAK8063213.1"/>
    <property type="molecule type" value="Genomic_DNA"/>
</dbReference>
<name>A0ABR1UZI9_9PEZI</name>
<protein>
    <submittedName>
        <fullName evidence="1">Uncharacterized protein</fullName>
    </submittedName>
</protein>
<sequence length="82" mass="8763">MPPNLWPLEVSATPPNSYDIAGNKTNPHWAVQSQRCALSRGETAAIIVACVVSLPSILGALPSILVGWDDEEEAGHVVFTRP</sequence>
<evidence type="ECO:0000313" key="2">
    <source>
        <dbReference type="Proteomes" id="UP001446871"/>
    </source>
</evidence>